<accession>A0ABW9ZZ16</accession>
<reference evidence="3 4" key="1">
    <citation type="submission" date="2020-01" db="EMBL/GenBank/DDBJ databases">
        <title>A novel Bacillus sp. from Pasinler.</title>
        <authorList>
            <person name="Adiguzel A."/>
            <person name="Ay H."/>
            <person name="Baltaci M.O."/>
        </authorList>
    </citation>
    <scope>NUCLEOTIDE SEQUENCE [LARGE SCALE GENOMIC DNA]</scope>
    <source>
        <strain evidence="3 4">P1</strain>
    </source>
</reference>
<dbReference type="Pfam" id="PF10633">
    <property type="entry name" value="NPCBM_assoc"/>
    <property type="match status" value="1"/>
</dbReference>
<evidence type="ECO:0000313" key="3">
    <source>
        <dbReference type="EMBL" id="NCU16411.1"/>
    </source>
</evidence>
<dbReference type="InterPro" id="IPR013783">
    <property type="entry name" value="Ig-like_fold"/>
</dbReference>
<comment type="caution">
    <text evidence="3">The sequence shown here is derived from an EMBL/GenBank/DDBJ whole genome shotgun (WGS) entry which is preliminary data.</text>
</comment>
<dbReference type="InterPro" id="IPR018905">
    <property type="entry name" value="A-galactase_NEW3"/>
</dbReference>
<evidence type="ECO:0000313" key="4">
    <source>
        <dbReference type="Proteomes" id="UP000743899"/>
    </source>
</evidence>
<dbReference type="Gene3D" id="2.60.40.10">
    <property type="entry name" value="Immunoglobulins"/>
    <property type="match status" value="2"/>
</dbReference>
<name>A0ABW9ZZ16_9BACI</name>
<dbReference type="EMBL" id="JAACYS010000003">
    <property type="protein sequence ID" value="NCU16411.1"/>
    <property type="molecule type" value="Genomic_DNA"/>
</dbReference>
<sequence>MDKRIKNIIAFLICSVLMMTLIKPQGTLAVENVSLFTPYTGVSASPGDTIEYTVGVINNGSSIKNMSFSLEDLPEGWTYQLSADGREIQELSVRGVSEETINLVITVPGDVEQEDYRFNLVATDESGKSSLQFLVRITESGASVSDFTTEQANLQGHADSQFTYTATLRNRTASQKNYALSSKAGAGWGVVFKSGGDSVSSIALEPNESKDITIEVTPPENVEEGTFEIPIQAQAGDVTAELTLEAVITGSYGMELTTPNGNLSTDITAGDDKVIDLVVKNTGTAPLVDINLSAQTPPNWETEFDKSTIAQLEPGQSETVKVKVTASDEAIAGDYVATFSATSAETSANATFRISVETSTLWGIVAVLIILIVIAGLYYIVKKYGRR</sequence>
<proteinExistence type="predicted"/>
<keyword evidence="1" id="KW-1133">Transmembrane helix</keyword>
<evidence type="ECO:0000259" key="2">
    <source>
        <dbReference type="Pfam" id="PF10633"/>
    </source>
</evidence>
<feature type="domain" description="Alpha-galactosidase NEW3" evidence="2">
    <location>
        <begin position="267"/>
        <end position="342"/>
    </location>
</feature>
<keyword evidence="4" id="KW-1185">Reference proteome</keyword>
<keyword evidence="1" id="KW-0472">Membrane</keyword>
<protein>
    <recommendedName>
        <fullName evidence="2">Alpha-galactosidase NEW3 domain-containing protein</fullName>
    </recommendedName>
</protein>
<gene>
    <name evidence="3" type="ORF">GW534_01285</name>
</gene>
<dbReference type="Proteomes" id="UP000743899">
    <property type="component" value="Unassembled WGS sequence"/>
</dbReference>
<feature type="transmembrane region" description="Helical" evidence="1">
    <location>
        <begin position="361"/>
        <end position="381"/>
    </location>
</feature>
<keyword evidence="1" id="KW-0812">Transmembrane</keyword>
<organism evidence="3 4">
    <name type="scientific">Pallidibacillus pasinlerensis</name>
    <dbReference type="NCBI Taxonomy" id="2703818"/>
    <lineage>
        <taxon>Bacteria</taxon>
        <taxon>Bacillati</taxon>
        <taxon>Bacillota</taxon>
        <taxon>Bacilli</taxon>
        <taxon>Bacillales</taxon>
        <taxon>Bacillaceae</taxon>
        <taxon>Pallidibacillus</taxon>
    </lineage>
</organism>
<dbReference type="PANTHER" id="PTHR39198:SF1">
    <property type="entry name" value="ALPHA-GALACTOSIDASE NEW3 DOMAIN-CONTAINING PROTEIN"/>
    <property type="match status" value="1"/>
</dbReference>
<dbReference type="PANTHER" id="PTHR39198">
    <property type="entry name" value="HYPOTHETICAL MEMBRANE PROTEIN, CONSERVED"/>
    <property type="match status" value="1"/>
</dbReference>
<evidence type="ECO:0000256" key="1">
    <source>
        <dbReference type="SAM" id="Phobius"/>
    </source>
</evidence>